<evidence type="ECO:0000313" key="1">
    <source>
        <dbReference type="EMBL" id="KAG2489816.1"/>
    </source>
</evidence>
<accession>A0A835XWU3</accession>
<proteinExistence type="predicted"/>
<comment type="caution">
    <text evidence="1">The sequence shown here is derived from an EMBL/GenBank/DDBJ whole genome shotgun (WGS) entry which is preliminary data.</text>
</comment>
<keyword evidence="2" id="KW-1185">Reference proteome</keyword>
<protein>
    <submittedName>
        <fullName evidence="1">Uncharacterized protein</fullName>
    </submittedName>
</protein>
<organism evidence="1 2">
    <name type="scientific">Edaphochlamys debaryana</name>
    <dbReference type="NCBI Taxonomy" id="47281"/>
    <lineage>
        <taxon>Eukaryota</taxon>
        <taxon>Viridiplantae</taxon>
        <taxon>Chlorophyta</taxon>
        <taxon>core chlorophytes</taxon>
        <taxon>Chlorophyceae</taxon>
        <taxon>CS clade</taxon>
        <taxon>Chlamydomonadales</taxon>
        <taxon>Chlamydomonadales incertae sedis</taxon>
        <taxon>Edaphochlamys</taxon>
    </lineage>
</organism>
<dbReference type="OrthoDB" id="1937164at2759"/>
<dbReference type="AlphaFoldDB" id="A0A835XWU3"/>
<reference evidence="1" key="1">
    <citation type="journal article" date="2020" name="bioRxiv">
        <title>Comparative genomics of Chlamydomonas.</title>
        <authorList>
            <person name="Craig R.J."/>
            <person name="Hasan A.R."/>
            <person name="Ness R.W."/>
            <person name="Keightley P.D."/>
        </authorList>
    </citation>
    <scope>NUCLEOTIDE SEQUENCE</scope>
    <source>
        <strain evidence="1">CCAP 11/70</strain>
    </source>
</reference>
<name>A0A835XWU3_9CHLO</name>
<gene>
    <name evidence="1" type="ORF">HYH03_011765</name>
</gene>
<dbReference type="EMBL" id="JAEHOE010000069">
    <property type="protein sequence ID" value="KAG2489816.1"/>
    <property type="molecule type" value="Genomic_DNA"/>
</dbReference>
<evidence type="ECO:0000313" key="2">
    <source>
        <dbReference type="Proteomes" id="UP000612055"/>
    </source>
</evidence>
<sequence length="120" mass="12934">MIPTNIELPAPIYNAMKYAQLALYLAIYDAGWSRDWLRVGLVNVVEEHVLQSVFFFIMTAHAVVGLVAANFAAKSSPQYPPLSAGLQGFLFGTLGLYDVYLQVQDATAAAAAPAASGKRK</sequence>
<dbReference type="Proteomes" id="UP000612055">
    <property type="component" value="Unassembled WGS sequence"/>
</dbReference>